<dbReference type="SUPFAM" id="SSF88946">
    <property type="entry name" value="Sigma2 domain of RNA polymerase sigma factors"/>
    <property type="match status" value="1"/>
</dbReference>
<name>A0ABT8YWV2_9SPIR</name>
<dbReference type="Gene3D" id="1.10.1740.10">
    <property type="match status" value="1"/>
</dbReference>
<dbReference type="Proteomes" id="UP001175147">
    <property type="component" value="Unassembled WGS sequence"/>
</dbReference>
<reference evidence="2" key="1">
    <citation type="submission" date="2023-07" db="EMBL/GenBank/DDBJ databases">
        <title>Mucosal microbiota of week-old chicken and adult hens.</title>
        <authorList>
            <person name="Volf J."/>
            <person name="Karasova D."/>
            <person name="Crhanova M."/>
            <person name="Faldynova M."/>
            <person name="Prikrylova H."/>
            <person name="Zeman M."/>
            <person name="Babak V."/>
            <person name="Rajova J."/>
            <person name="Rychlik I."/>
        </authorList>
    </citation>
    <scope>NUCLEOTIDE SEQUENCE</scope>
    <source>
        <strain evidence="2">ET902</strain>
    </source>
</reference>
<evidence type="ECO:0000313" key="3">
    <source>
        <dbReference type="Proteomes" id="UP001175147"/>
    </source>
</evidence>
<dbReference type="InterPro" id="IPR013325">
    <property type="entry name" value="RNA_pol_sigma_r2"/>
</dbReference>
<keyword evidence="3" id="KW-1185">Reference proteome</keyword>
<gene>
    <name evidence="2" type="ORF">Q5M86_06085</name>
</gene>
<protein>
    <submittedName>
        <fullName evidence="2">Sigma factor</fullName>
    </submittedName>
</protein>
<proteinExistence type="predicted"/>
<dbReference type="InterPro" id="IPR007627">
    <property type="entry name" value="RNA_pol_sigma70_r2"/>
</dbReference>
<dbReference type="EMBL" id="JAUPBM010000061">
    <property type="protein sequence ID" value="MDO7020338.1"/>
    <property type="molecule type" value="Genomic_DNA"/>
</dbReference>
<sequence length="214" mass="25407">MWEIIDLIDSIDRNYKNYISRVYSKIGDYEDAKDIMQEIYVELLNKIGSGFEKEGYELIDGYIYIMINSRVIDYIRKKKSKMKKKYKLQGLNDELLNLVIPDSEINDLYQEYKEGLFLFLEAITKQSMDTICQECNMCDQRLSNLIEVKNKKSQLIDDSFIIYKEYVFSFLDKDLKQKDIKTKYNISGHILDKIKSAYNNKIKDCIKKLTNKNI</sequence>
<evidence type="ECO:0000259" key="1">
    <source>
        <dbReference type="Pfam" id="PF04542"/>
    </source>
</evidence>
<dbReference type="RefSeq" id="WP_304385737.1">
    <property type="nucleotide sequence ID" value="NZ_JAUPBL010000076.1"/>
</dbReference>
<comment type="caution">
    <text evidence="2">The sequence shown here is derived from an EMBL/GenBank/DDBJ whole genome shotgun (WGS) entry which is preliminary data.</text>
</comment>
<organism evidence="2 3">
    <name type="scientific">Brachyspira innocens</name>
    <dbReference type="NCBI Taxonomy" id="13264"/>
    <lineage>
        <taxon>Bacteria</taxon>
        <taxon>Pseudomonadati</taxon>
        <taxon>Spirochaetota</taxon>
        <taxon>Spirochaetia</taxon>
        <taxon>Brachyspirales</taxon>
        <taxon>Brachyspiraceae</taxon>
        <taxon>Brachyspira</taxon>
    </lineage>
</organism>
<feature type="domain" description="RNA polymerase sigma-70 region 2" evidence="1">
    <location>
        <begin position="12"/>
        <end position="79"/>
    </location>
</feature>
<accession>A0ABT8YWV2</accession>
<evidence type="ECO:0000313" key="2">
    <source>
        <dbReference type="EMBL" id="MDO7020338.1"/>
    </source>
</evidence>
<dbReference type="Pfam" id="PF04542">
    <property type="entry name" value="Sigma70_r2"/>
    <property type="match status" value="1"/>
</dbReference>